<feature type="region of interest" description="Disordered" evidence="12">
    <location>
        <begin position="1"/>
        <end position="183"/>
    </location>
</feature>
<dbReference type="InParanoid" id="A0A1D3D8P9"/>
<dbReference type="InterPro" id="IPR003148">
    <property type="entry name" value="RCK_N"/>
</dbReference>
<organism evidence="17 18">
    <name type="scientific">Cyclospora cayetanensis</name>
    <dbReference type="NCBI Taxonomy" id="88456"/>
    <lineage>
        <taxon>Eukaryota</taxon>
        <taxon>Sar</taxon>
        <taxon>Alveolata</taxon>
        <taxon>Apicomplexa</taxon>
        <taxon>Conoidasida</taxon>
        <taxon>Coccidia</taxon>
        <taxon>Eucoccidiorida</taxon>
        <taxon>Eimeriorina</taxon>
        <taxon>Eimeriidae</taxon>
        <taxon>Cyclospora</taxon>
    </lineage>
</organism>
<evidence type="ECO:0000256" key="1">
    <source>
        <dbReference type="ARBA" id="ARBA00004141"/>
    </source>
</evidence>
<feature type="transmembrane region" description="Helical" evidence="13">
    <location>
        <begin position="574"/>
        <end position="596"/>
    </location>
</feature>
<dbReference type="Pfam" id="PF07885">
    <property type="entry name" value="Ion_trans_2"/>
    <property type="match status" value="1"/>
</dbReference>
<keyword evidence="10" id="KW-0407">Ion channel</keyword>
<dbReference type="Proteomes" id="UP000095192">
    <property type="component" value="Unassembled WGS sequence"/>
</dbReference>
<dbReference type="EMBL" id="JROU02000264">
    <property type="protein sequence ID" value="OEH79835.1"/>
    <property type="molecule type" value="Genomic_DNA"/>
</dbReference>
<evidence type="ECO:0000256" key="8">
    <source>
        <dbReference type="ARBA" id="ARBA00023065"/>
    </source>
</evidence>
<keyword evidence="3" id="KW-0633">Potassium transport</keyword>
<evidence type="ECO:0000256" key="13">
    <source>
        <dbReference type="SAM" id="Phobius"/>
    </source>
</evidence>
<evidence type="ECO:0000259" key="16">
    <source>
        <dbReference type="Pfam" id="PF22614"/>
    </source>
</evidence>
<feature type="compositionally biased region" description="Basic and acidic residues" evidence="12">
    <location>
        <begin position="1367"/>
        <end position="1381"/>
    </location>
</feature>
<protein>
    <submittedName>
        <fullName evidence="17">Calcium-activated bk potassium alpha related protein</fullName>
    </submittedName>
</protein>
<evidence type="ECO:0000256" key="9">
    <source>
        <dbReference type="ARBA" id="ARBA00023136"/>
    </source>
</evidence>
<dbReference type="VEuPathDB" id="ToxoDB:cyc_02455"/>
<keyword evidence="6" id="KW-0630">Potassium</keyword>
<dbReference type="GO" id="GO:0005267">
    <property type="term" value="F:potassium channel activity"/>
    <property type="evidence" value="ECO:0007669"/>
    <property type="project" value="UniProtKB-KW"/>
</dbReference>
<feature type="domain" description="RCK N-terminal" evidence="16">
    <location>
        <begin position="1198"/>
        <end position="1302"/>
    </location>
</feature>
<comment type="subcellular location">
    <subcellularLocation>
        <location evidence="1">Membrane</location>
        <topology evidence="1">Multi-pass membrane protein</topology>
    </subcellularLocation>
</comment>
<feature type="region of interest" description="Disordered" evidence="12">
    <location>
        <begin position="1143"/>
        <end position="1164"/>
    </location>
</feature>
<evidence type="ECO:0000256" key="2">
    <source>
        <dbReference type="ARBA" id="ARBA00022448"/>
    </source>
</evidence>
<dbReference type="InterPro" id="IPR047871">
    <property type="entry name" value="K_chnl_Slo-like"/>
</dbReference>
<feature type="compositionally biased region" description="Pro residues" evidence="12">
    <location>
        <begin position="14"/>
        <end position="23"/>
    </location>
</feature>
<evidence type="ECO:0000256" key="10">
    <source>
        <dbReference type="ARBA" id="ARBA00023303"/>
    </source>
</evidence>
<feature type="domain" description="Calcium-activated potassium channel BK alpha subunit" evidence="14">
    <location>
        <begin position="951"/>
        <end position="1047"/>
    </location>
</feature>
<keyword evidence="4 13" id="KW-0812">Transmembrane</keyword>
<dbReference type="InterPro" id="IPR003929">
    <property type="entry name" value="K_chnl_BK_asu"/>
</dbReference>
<evidence type="ECO:0000256" key="6">
    <source>
        <dbReference type="ARBA" id="ARBA00022958"/>
    </source>
</evidence>
<evidence type="ECO:0000256" key="12">
    <source>
        <dbReference type="SAM" id="MobiDB-lite"/>
    </source>
</evidence>
<keyword evidence="2" id="KW-0813">Transport</keyword>
<feature type="transmembrane region" description="Helical" evidence="13">
    <location>
        <begin position="229"/>
        <end position="250"/>
    </location>
</feature>
<feature type="transmembrane region" description="Helical" evidence="13">
    <location>
        <begin position="616"/>
        <end position="638"/>
    </location>
</feature>
<comment type="caution">
    <text evidence="17">The sequence shown here is derived from an EMBL/GenBank/DDBJ whole genome shotgun (WGS) entry which is preliminary data.</text>
</comment>
<gene>
    <name evidence="17" type="ORF">cyc_02455</name>
</gene>
<evidence type="ECO:0000256" key="4">
    <source>
        <dbReference type="ARBA" id="ARBA00022692"/>
    </source>
</evidence>
<feature type="transmembrane region" description="Helical" evidence="13">
    <location>
        <begin position="681"/>
        <end position="702"/>
    </location>
</feature>
<feature type="compositionally biased region" description="Low complexity" evidence="12">
    <location>
        <begin position="1394"/>
        <end position="1404"/>
    </location>
</feature>
<feature type="domain" description="Potassium channel" evidence="15">
    <location>
        <begin position="689"/>
        <end position="766"/>
    </location>
</feature>
<dbReference type="PANTHER" id="PTHR10027:SF10">
    <property type="entry name" value="SLOWPOKE 2, ISOFORM D"/>
    <property type="match status" value="1"/>
</dbReference>
<feature type="compositionally biased region" description="Low complexity" evidence="12">
    <location>
        <begin position="62"/>
        <end position="75"/>
    </location>
</feature>
<name>A0A1D3D8P9_9EIME</name>
<comment type="catalytic activity">
    <reaction evidence="11">
        <text>K(+)(in) = K(+)(out)</text>
        <dbReference type="Rhea" id="RHEA:29463"/>
        <dbReference type="ChEBI" id="CHEBI:29103"/>
    </reaction>
</comment>
<dbReference type="GO" id="GO:0016020">
    <property type="term" value="C:membrane"/>
    <property type="evidence" value="ECO:0007669"/>
    <property type="project" value="UniProtKB-SubCell"/>
</dbReference>
<evidence type="ECO:0000259" key="15">
    <source>
        <dbReference type="Pfam" id="PF07885"/>
    </source>
</evidence>
<feature type="transmembrane region" description="Helical" evidence="13">
    <location>
        <begin position="542"/>
        <end position="562"/>
    </location>
</feature>
<keyword evidence="7 13" id="KW-1133">Transmembrane helix</keyword>
<dbReference type="SUPFAM" id="SSF81324">
    <property type="entry name" value="Voltage-gated potassium channels"/>
    <property type="match status" value="1"/>
</dbReference>
<feature type="transmembrane region" description="Helical" evidence="13">
    <location>
        <begin position="714"/>
        <end position="733"/>
    </location>
</feature>
<feature type="transmembrane region" description="Helical" evidence="13">
    <location>
        <begin position="202"/>
        <end position="223"/>
    </location>
</feature>
<feature type="compositionally biased region" description="Low complexity" evidence="12">
    <location>
        <begin position="1104"/>
        <end position="1123"/>
    </location>
</feature>
<sequence length="1572" mass="169303">MSSLPKDLAFLAPGGPPRVPPRGPVAKSPPQAHPSSTASDVPDPSVASALKPGEGTGRSRMQPQPAQQTQETPSQRTPGDQSELGSWRPPRGGPLGVSFAISSQDEGSRGGPLGPLGSQRSSNSPCTQVVVPLGGISPPAGETSNGHTSPEAPLPGTTEGGDLTNGETEDPPPGEVRASSYKDEGSGVGFWVRRRLRWLFKWFERAFCGAFAVLIVTTTALDLHRNTTGLYVLPAIGVHIIMQLLAHLSLKVPKWRRQLKGYFHGRLLGYSHRVDGRRHTTTQFPAMTPRDHQKQLLRQMQIEAEALQARNMLSDVSGERGGPLALPVSINGIPVERSEMEGPRRFVSDDLSRLWLVYRNSRAGAGQWRAEVSAAQEGSPFGLDASHGFVTHRHTVAGMEAGISEAVWGLEGGQKLVRYCSDAEGFLGVPQLGPQQQRLSSAFRAATSADFFMAPPKKPRTVEAKLRSLLQRLEAESHSDIVSDIPAATVGKAAGGLYSGGPEEEARESRRWGLPWRILSLLGQILLAGCRCWLLPTLTSPAGLLAILARTLAWCGVWLWATTYMERAPGMKGLLNWSFTALPHTYSVVEALFVWMVTGDYCVGLITASSPLNFVLSPHSIIDIVTLPISAMVIRLFVSDPKAQNYPWLLGLGWLRFLRLLRTETVLGTCFPTLSLVSLRVVSIGVSWLMIVLTFAGGIFILEAPDVEANYMSVFDLCFYAVVTVMTVGYGDFAPRTPAGRGLAMCVIVSAFAYLPGEIQRLMEALREPCTSYGTIPTQDEDYLCILGPIQPQQLTAFCFEVGRAFPGSASALLFITPLPVPAYVEACQKAFKHSGVRICIKGGARGALLPSAIRAACTEARAVFVFSNSRPYSITGALPQAFGGRKSAEGPLLAPGSGESVETREQEEDQMTLLRFLGARAACFPLRPINVQLLHDHRKGLVKDMGAYATLCISEVKMKLLGRSCAGCPGFLPLVGCWFVFSKQQRRKPWRVPALGRRGREDLQHYERGTGYTIYRMEFPACVEGVPFLELARVLYIHYEVYLIGIISLANRIAINPAQYTHLPPAGIVFTPRTRLHPLQESPSVHSMDDFHHGSPEGAVPQGGAAAPTGSSPPSVPTVGGLSSGPLPRGCFHRENASLPLGAPAPRAATQTSMVSGASSATTPSAQAANQQLGGITSVLSISEARASVYSCRNAPVVLVCGWPRGLRIFLHSLLQNGLFNVLILCPHSPNTVGPLDLAPYARCCAYICGSALSMTDLLRAGALEATAVAIFSSPQVSWRADLSSSKLDTQALLVRRTILALYKRGGPLPPPQGGLPPVLEAQEGASIGEALLGSGSIVARLQEDGSPWPSSPPTRSGSYPVLQRKHSEMRQQQQHEHPQPLDATSSGESQGLPEASSSAAAPASLPSFAAESPLTQVIRGQKLADAGPQSQEQQQQQWQGPLHAGLLLPRRKEPQIFLDLKDYCDFTMAEAPEYDSTPHARPPWLRSLFFASGFACVEEMFYGAMAHTLPVSRYSVEVNIVNSLVHARKGMRGASAIPLSLESVPPMFFGSPFRRLFEWAARAGVACAGA</sequence>
<dbReference type="Pfam" id="PF22614">
    <property type="entry name" value="Slo-like_RCK"/>
    <property type="match status" value="1"/>
</dbReference>
<keyword evidence="5" id="KW-0631">Potassium channel</keyword>
<keyword evidence="9 13" id="KW-0472">Membrane</keyword>
<proteinExistence type="predicted"/>
<feature type="region of interest" description="Disordered" evidence="12">
    <location>
        <begin position="1344"/>
        <end position="1404"/>
    </location>
</feature>
<feature type="transmembrane region" description="Helical" evidence="13">
    <location>
        <begin position="516"/>
        <end position="536"/>
    </location>
</feature>
<evidence type="ECO:0000256" key="3">
    <source>
        <dbReference type="ARBA" id="ARBA00022538"/>
    </source>
</evidence>
<accession>A0A1D3D8P9</accession>
<dbReference type="Gene3D" id="1.10.287.70">
    <property type="match status" value="1"/>
</dbReference>
<keyword evidence="18" id="KW-1185">Reference proteome</keyword>
<dbReference type="VEuPathDB" id="ToxoDB:LOC34619308"/>
<evidence type="ECO:0000313" key="18">
    <source>
        <dbReference type="Proteomes" id="UP000095192"/>
    </source>
</evidence>
<evidence type="ECO:0000259" key="14">
    <source>
        <dbReference type="Pfam" id="PF03493"/>
    </source>
</evidence>
<evidence type="ECO:0000256" key="11">
    <source>
        <dbReference type="ARBA" id="ARBA00034430"/>
    </source>
</evidence>
<dbReference type="Pfam" id="PF03493">
    <property type="entry name" value="BK_channel_a"/>
    <property type="match status" value="1"/>
</dbReference>
<evidence type="ECO:0000256" key="7">
    <source>
        <dbReference type="ARBA" id="ARBA00022989"/>
    </source>
</evidence>
<feature type="transmembrane region" description="Helical" evidence="13">
    <location>
        <begin position="739"/>
        <end position="757"/>
    </location>
</feature>
<evidence type="ECO:0000313" key="17">
    <source>
        <dbReference type="EMBL" id="OEH79835.1"/>
    </source>
</evidence>
<reference evidence="17 18" key="1">
    <citation type="journal article" date="2016" name="BMC Genomics">
        <title>Comparative genomics reveals Cyclospora cayetanensis possesses coccidia-like metabolism and invasion components but unique surface antigens.</title>
        <authorList>
            <person name="Liu S."/>
            <person name="Wang L."/>
            <person name="Zheng H."/>
            <person name="Xu Z."/>
            <person name="Roellig D.M."/>
            <person name="Li N."/>
            <person name="Frace M.A."/>
            <person name="Tang K."/>
            <person name="Arrowood M.J."/>
            <person name="Moss D.M."/>
            <person name="Zhang L."/>
            <person name="Feng Y."/>
            <person name="Xiao L."/>
        </authorList>
    </citation>
    <scope>NUCLEOTIDE SEQUENCE [LARGE SCALE GENOMIC DNA]</scope>
    <source>
        <strain evidence="17 18">CHN_HEN01</strain>
    </source>
</reference>
<dbReference type="InterPro" id="IPR013099">
    <property type="entry name" value="K_chnl_dom"/>
</dbReference>
<evidence type="ECO:0000256" key="5">
    <source>
        <dbReference type="ARBA" id="ARBA00022826"/>
    </source>
</evidence>
<feature type="region of interest" description="Disordered" evidence="12">
    <location>
        <begin position="1081"/>
        <end position="1123"/>
    </location>
</feature>
<keyword evidence="8" id="KW-0406">Ion transport</keyword>
<dbReference type="PANTHER" id="PTHR10027">
    <property type="entry name" value="CALCIUM-ACTIVATED POTASSIUM CHANNEL ALPHA CHAIN"/>
    <property type="match status" value="1"/>
</dbReference>
<dbReference type="VEuPathDB" id="ToxoDB:LOC113147155"/>